<dbReference type="EMBL" id="CVMV01000070">
    <property type="protein sequence ID" value="CRG96687.1"/>
    <property type="molecule type" value="Genomic_DNA"/>
</dbReference>
<accession>A0A1J1GWP7</accession>
<keyword evidence="3 7" id="KW-0547">Nucleotide-binding</keyword>
<comment type="caution">
    <text evidence="11">The sequence shown here is derived from an EMBL/GenBank/DDBJ whole genome shotgun (WGS) entry which is preliminary data.</text>
</comment>
<feature type="domain" description="Arginyl-tRNA synthetase catalytic core" evidence="9">
    <location>
        <begin position="348"/>
        <end position="489"/>
    </location>
</feature>
<keyword evidence="5 7" id="KW-0648">Protein biosynthesis</keyword>
<dbReference type="PANTHER" id="PTHR11956:SF5">
    <property type="entry name" value="ARGININE--TRNA LIGASE, CYTOPLASMIC"/>
    <property type="match status" value="1"/>
</dbReference>
<dbReference type="InterPro" id="IPR001278">
    <property type="entry name" value="Arg-tRNA-ligase"/>
</dbReference>
<evidence type="ECO:0000256" key="8">
    <source>
        <dbReference type="SAM" id="SignalP"/>
    </source>
</evidence>
<feature type="domain" description="DALR anticodon binding" evidence="10">
    <location>
        <begin position="692"/>
        <end position="750"/>
    </location>
</feature>
<dbReference type="Proteomes" id="UP000220797">
    <property type="component" value="Unassembled WGS sequence"/>
</dbReference>
<evidence type="ECO:0000256" key="1">
    <source>
        <dbReference type="ARBA" id="ARBA00005594"/>
    </source>
</evidence>
<dbReference type="GO" id="GO:0005524">
    <property type="term" value="F:ATP binding"/>
    <property type="evidence" value="ECO:0007669"/>
    <property type="project" value="UniProtKB-KW"/>
</dbReference>
<keyword evidence="4 7" id="KW-0067">ATP-binding</keyword>
<feature type="domain" description="Arginyl-tRNA synthetase catalytic core" evidence="9">
    <location>
        <begin position="182"/>
        <end position="258"/>
    </location>
</feature>
<sequence length="869" mass="104073">MFRAFLVIIFFCFYLKLVEFKTITNCSINNFFFLVHKRKNHINILFKNKQKNKNNEKLVKQSLCNLKNENIYTILNDEINNLGKEIVEDDTFSLPKYCLLEENKFYDNFEYQTSVIIFLENIIKSKKDIRKDVIDYLKGRCSNIIEMLHLSSNGILNIKIKNEYILENFFDFYKLYVRKKGEKKKKELIKKNVILLDFCGVNMGKHMHLGHLKSLFLGYALSNVFKFFNYTVKKRSHIGDWNVNIALIITFLILFHDNMNLDLCNSDLNEIEGSKEIFEINDINKVKEKDKNTNSSPFNQINNETKKEYSFNNSKGEEKKKIENERFVQHWLRILNDSREHMFYNNYKYFNTKKYENINLHKIEYIYKLSKMLYSISDIFRKCTKISLKLMYKNDAKIIKMWNIICSNTKKENEKIFKKFNIQKLIEKGEHFYVKYVPKILQKMKDANILFEFKNKLCVLLKEREIVDKKNSNNNYNSTNILSSNDDYYDIVKVNDEINDYIKKNDIDFLKKNFSILTLKSDVGYTYAAVDISAIYYRVNIEKANKIIYVVDENQRKHFMQVFSIGKYLNLISDNTECICLNYGYVLNEKKKKIKTKDISNNIFAKDILKINKSINENTNIQNKCNYEKYYEDLILSSIVYSYISVKNSKRQLINNILKEFHLEYIYIIKKHNEILLSLGKLKNYDYSFLFKKKFNIESNLKKLILYILRFNYIIEEVIHKYNIEKLCSYLFSFSQKIHYLFQKGFIKNINSSLEERSKFLEIINYEKTGGVINLDYKNSNKNNSEKKKKVLNSLDKTKNFEFFLKYIKNGGHSYTNNEDKYVSKEKEELEKTKTYVLNRILELIIMKSYLFLVSKIFNIINIRLINFY</sequence>
<organism evidence="11 12">
    <name type="scientific">Plasmodium gallinaceum</name>
    <dbReference type="NCBI Taxonomy" id="5849"/>
    <lineage>
        <taxon>Eukaryota</taxon>
        <taxon>Sar</taxon>
        <taxon>Alveolata</taxon>
        <taxon>Apicomplexa</taxon>
        <taxon>Aconoidasida</taxon>
        <taxon>Haemosporida</taxon>
        <taxon>Plasmodiidae</taxon>
        <taxon>Plasmodium</taxon>
        <taxon>Plasmodium (Haemamoeba)</taxon>
    </lineage>
</organism>
<dbReference type="Gene3D" id="1.10.730.10">
    <property type="entry name" value="Isoleucyl-tRNA Synthetase, Domain 1"/>
    <property type="match status" value="1"/>
</dbReference>
<evidence type="ECO:0000256" key="6">
    <source>
        <dbReference type="ARBA" id="ARBA00023146"/>
    </source>
</evidence>
<dbReference type="GO" id="GO:0004814">
    <property type="term" value="F:arginine-tRNA ligase activity"/>
    <property type="evidence" value="ECO:0007669"/>
    <property type="project" value="InterPro"/>
</dbReference>
<keyword evidence="2 7" id="KW-0436">Ligase</keyword>
<dbReference type="GeneID" id="39732799"/>
<reference evidence="11" key="1">
    <citation type="submission" date="2015-04" db="EMBL/GenBank/DDBJ databases">
        <authorList>
            <consortium name="Pathogen Informatics"/>
        </authorList>
    </citation>
    <scope>NUCLEOTIDE SEQUENCE [LARGE SCALE GENOMIC DNA]</scope>
    <source>
        <strain evidence="11">8A</strain>
    </source>
</reference>
<dbReference type="PANTHER" id="PTHR11956">
    <property type="entry name" value="ARGINYL-TRNA SYNTHETASE"/>
    <property type="match status" value="1"/>
</dbReference>
<evidence type="ECO:0000256" key="7">
    <source>
        <dbReference type="RuleBase" id="RU363038"/>
    </source>
</evidence>
<dbReference type="InterPro" id="IPR008909">
    <property type="entry name" value="DALR_anticod-bd"/>
</dbReference>
<evidence type="ECO:0000313" key="12">
    <source>
        <dbReference type="Proteomes" id="UP000220797"/>
    </source>
</evidence>
<comment type="similarity">
    <text evidence="1 7">Belongs to the class-I aminoacyl-tRNA synthetase family.</text>
</comment>
<dbReference type="RefSeq" id="XP_028529491.1">
    <property type="nucleotide sequence ID" value="XM_028672994.1"/>
</dbReference>
<keyword evidence="12" id="KW-1185">Reference proteome</keyword>
<feature type="signal peptide" evidence="8">
    <location>
        <begin position="1"/>
        <end position="20"/>
    </location>
</feature>
<keyword evidence="8" id="KW-0732">Signal</keyword>
<dbReference type="Gene3D" id="3.40.50.620">
    <property type="entry name" value="HUPs"/>
    <property type="match status" value="1"/>
</dbReference>
<name>A0A1J1GWP7_PLAGA</name>
<dbReference type="OrthoDB" id="68056at2759"/>
<dbReference type="Pfam" id="PF00750">
    <property type="entry name" value="tRNA-synt_1d"/>
    <property type="match status" value="3"/>
</dbReference>
<keyword evidence="6 7" id="KW-0030">Aminoacyl-tRNA synthetase</keyword>
<dbReference type="SUPFAM" id="SSF52374">
    <property type="entry name" value="Nucleotidylyl transferase"/>
    <property type="match status" value="1"/>
</dbReference>
<gene>
    <name evidence="11" type="ORF">PGAL8A_00426700</name>
</gene>
<dbReference type="VEuPathDB" id="PlasmoDB:PGAL8A_00426700"/>
<evidence type="ECO:0000313" key="11">
    <source>
        <dbReference type="EMBL" id="CRG96687.1"/>
    </source>
</evidence>
<feature type="domain" description="Arginyl-tRNA synthetase catalytic core" evidence="9">
    <location>
        <begin position="511"/>
        <end position="645"/>
    </location>
</feature>
<dbReference type="GO" id="GO:0006420">
    <property type="term" value="P:arginyl-tRNA aminoacylation"/>
    <property type="evidence" value="ECO:0007669"/>
    <property type="project" value="InterPro"/>
</dbReference>
<dbReference type="InterPro" id="IPR035684">
    <property type="entry name" value="ArgRS_core"/>
</dbReference>
<protein>
    <submittedName>
        <fullName evidence="11">Arginine--tRNA ligase, putative</fullName>
    </submittedName>
</protein>
<evidence type="ECO:0000256" key="5">
    <source>
        <dbReference type="ARBA" id="ARBA00022917"/>
    </source>
</evidence>
<feature type="chain" id="PRO_5012475672" evidence="8">
    <location>
        <begin position="21"/>
        <end position="869"/>
    </location>
</feature>
<proteinExistence type="inferred from homology"/>
<evidence type="ECO:0000256" key="4">
    <source>
        <dbReference type="ARBA" id="ARBA00022840"/>
    </source>
</evidence>
<dbReference type="Pfam" id="PF05746">
    <property type="entry name" value="DALR_1"/>
    <property type="match status" value="1"/>
</dbReference>
<dbReference type="PRINTS" id="PR01038">
    <property type="entry name" value="TRNASYNTHARG"/>
</dbReference>
<evidence type="ECO:0000259" key="10">
    <source>
        <dbReference type="Pfam" id="PF05746"/>
    </source>
</evidence>
<evidence type="ECO:0000256" key="2">
    <source>
        <dbReference type="ARBA" id="ARBA00022598"/>
    </source>
</evidence>
<evidence type="ECO:0000256" key="3">
    <source>
        <dbReference type="ARBA" id="ARBA00022741"/>
    </source>
</evidence>
<evidence type="ECO:0000259" key="9">
    <source>
        <dbReference type="Pfam" id="PF00750"/>
    </source>
</evidence>
<dbReference type="InterPro" id="IPR014729">
    <property type="entry name" value="Rossmann-like_a/b/a_fold"/>
</dbReference>
<dbReference type="AlphaFoldDB" id="A0A1J1GWP7"/>